<evidence type="ECO:0000313" key="2">
    <source>
        <dbReference type="EMBL" id="QCI79425.1"/>
    </source>
</evidence>
<dbReference type="Pfam" id="PF13650">
    <property type="entry name" value="Asp_protease_2"/>
    <property type="match status" value="2"/>
</dbReference>
<proteinExistence type="predicted"/>
<dbReference type="AlphaFoldDB" id="A0A4D7C6L4"/>
<gene>
    <name evidence="2" type="ORF">E6W36_07320</name>
</gene>
<protein>
    <recommendedName>
        <fullName evidence="4">Peptidase A2 domain-containing protein</fullName>
    </recommendedName>
</protein>
<dbReference type="Proteomes" id="UP000298714">
    <property type="component" value="Chromosome"/>
</dbReference>
<evidence type="ECO:0008006" key="4">
    <source>
        <dbReference type="Google" id="ProtNLM"/>
    </source>
</evidence>
<dbReference type="KEGG" id="hgn:E6W36_07320"/>
<evidence type="ECO:0000256" key="1">
    <source>
        <dbReference type="SAM" id="SignalP"/>
    </source>
</evidence>
<dbReference type="Gene3D" id="2.40.70.10">
    <property type="entry name" value="Acid Proteases"/>
    <property type="match status" value="2"/>
</dbReference>
<feature type="signal peptide" evidence="1">
    <location>
        <begin position="1"/>
        <end position="19"/>
    </location>
</feature>
<dbReference type="InterPro" id="IPR021109">
    <property type="entry name" value="Peptidase_aspartic_dom_sf"/>
</dbReference>
<dbReference type="SUPFAM" id="SSF50630">
    <property type="entry name" value="Acid proteases"/>
    <property type="match status" value="2"/>
</dbReference>
<feature type="chain" id="PRO_5020235954" description="Peptidase A2 domain-containing protein" evidence="1">
    <location>
        <begin position="20"/>
        <end position="324"/>
    </location>
</feature>
<keyword evidence="3" id="KW-1185">Reference proteome</keyword>
<name>A0A4D7C6L4_9SPHN</name>
<dbReference type="EMBL" id="CP039704">
    <property type="protein sequence ID" value="QCI79425.1"/>
    <property type="molecule type" value="Genomic_DNA"/>
</dbReference>
<dbReference type="InterPro" id="IPR034122">
    <property type="entry name" value="Retropepsin-like_bacterial"/>
</dbReference>
<reference evidence="3" key="1">
    <citation type="submission" date="2019-04" db="EMBL/GenBank/DDBJ databases">
        <title>Complete genome sequence of Sphingomonas sp. W1-2-3.</title>
        <authorList>
            <person name="Im W.T."/>
        </authorList>
    </citation>
    <scope>NUCLEOTIDE SEQUENCE [LARGE SCALE GENOMIC DNA]</scope>
    <source>
        <strain evidence="3">W1-2-3</strain>
    </source>
</reference>
<keyword evidence="1" id="KW-0732">Signal</keyword>
<evidence type="ECO:0000313" key="3">
    <source>
        <dbReference type="Proteomes" id="UP000298714"/>
    </source>
</evidence>
<organism evidence="2 3">
    <name type="scientific">Hankyongella ginsenosidimutans</name>
    <dbReference type="NCBI Taxonomy" id="1763828"/>
    <lineage>
        <taxon>Bacteria</taxon>
        <taxon>Pseudomonadati</taxon>
        <taxon>Pseudomonadota</taxon>
        <taxon>Alphaproteobacteria</taxon>
        <taxon>Sphingomonadales</taxon>
        <taxon>Sphingomonadaceae</taxon>
        <taxon>Hankyongella</taxon>
    </lineage>
</organism>
<accession>A0A4D7C6L4</accession>
<sequence length="324" mass="35721">MKRSLCAALLLISPLSAHAQEAPDIAPAEAAETLDFKTVEDRMTVPVEVDGRGPYRFVVDTGSERTVLARQVAETLGLTPGRPVRMISMTGTDITDTYLIPKLRVAALPERSGIEAPALEAYDLGASGLLGLDSLQDHAIDIDFENGSMSVLPSRKRRSLPKLPNEIVVKAKSLLGQLIVTDARVDNIRIRVVIDTGSAITIGNKALRDRLSRRPQQIAQLMLHSVTGDTLPVDYTIVSDLRVGEVLMSNMPVAFADAEPFRKFGLDDRPALLLGMDAMRFFRQVSIDFPNRQVRFLLPRQRQFTDVTYAGWRTLKKPAGKSDF</sequence>
<dbReference type="CDD" id="cd05483">
    <property type="entry name" value="retropepsin_like_bacteria"/>
    <property type="match status" value="1"/>
</dbReference>